<name>A0ABR1PYT5_9PEZI</name>
<keyword evidence="2" id="KW-1185">Reference proteome</keyword>
<comment type="caution">
    <text evidence="1">The sequence shown here is derived from an EMBL/GenBank/DDBJ whole genome shotgun (WGS) entry which is preliminary data.</text>
</comment>
<dbReference type="Proteomes" id="UP001391051">
    <property type="component" value="Unassembled WGS sequence"/>
</dbReference>
<reference evidence="1 2" key="1">
    <citation type="submission" date="2023-01" db="EMBL/GenBank/DDBJ databases">
        <title>Analysis of 21 Apiospora genomes using comparative genomics revels a genus with tremendous synthesis potential of carbohydrate active enzymes and secondary metabolites.</title>
        <authorList>
            <person name="Sorensen T."/>
        </authorList>
    </citation>
    <scope>NUCLEOTIDE SEQUENCE [LARGE SCALE GENOMIC DNA]</scope>
    <source>
        <strain evidence="1 2">CBS 24483</strain>
    </source>
</reference>
<gene>
    <name evidence="1" type="ORF">PG986_012026</name>
</gene>
<proteinExistence type="predicted"/>
<dbReference type="RefSeq" id="XP_066694944.1">
    <property type="nucleotide sequence ID" value="XM_066848248.1"/>
</dbReference>
<protein>
    <submittedName>
        <fullName evidence="1">Uncharacterized protein</fullName>
    </submittedName>
</protein>
<accession>A0ABR1PYT5</accession>
<evidence type="ECO:0000313" key="1">
    <source>
        <dbReference type="EMBL" id="KAK7942913.1"/>
    </source>
</evidence>
<dbReference type="GeneID" id="92081310"/>
<sequence length="187" mass="20552">MGKLGLRLSREQSPTMAVGTLVGMDSVDIGMWTADAPGPGHERGTLGVRTEAAWHQDRNTIHATDPYGTHIPIPHLALALWTTKNRPRFNVHAAACFSPICVFGSAIGVAVPAVTFQSASRKKLENIPQFASVYEEYSRDATLIVEVIKGLDAGSTSRSRCLRYPTQNLLLSFMFKGHWMSQERVTK</sequence>
<evidence type="ECO:0000313" key="2">
    <source>
        <dbReference type="Proteomes" id="UP001391051"/>
    </source>
</evidence>
<dbReference type="EMBL" id="JAQQWE010000008">
    <property type="protein sequence ID" value="KAK7942913.1"/>
    <property type="molecule type" value="Genomic_DNA"/>
</dbReference>
<organism evidence="1 2">
    <name type="scientific">Apiospora aurea</name>
    <dbReference type="NCBI Taxonomy" id="335848"/>
    <lineage>
        <taxon>Eukaryota</taxon>
        <taxon>Fungi</taxon>
        <taxon>Dikarya</taxon>
        <taxon>Ascomycota</taxon>
        <taxon>Pezizomycotina</taxon>
        <taxon>Sordariomycetes</taxon>
        <taxon>Xylariomycetidae</taxon>
        <taxon>Amphisphaeriales</taxon>
        <taxon>Apiosporaceae</taxon>
        <taxon>Apiospora</taxon>
    </lineage>
</organism>